<dbReference type="Pfam" id="PF03466">
    <property type="entry name" value="LysR_substrate"/>
    <property type="match status" value="1"/>
</dbReference>
<evidence type="ECO:0000256" key="1">
    <source>
        <dbReference type="ARBA" id="ARBA00009437"/>
    </source>
</evidence>
<dbReference type="PRINTS" id="PR00039">
    <property type="entry name" value="HTHLYSR"/>
</dbReference>
<evidence type="ECO:0000259" key="6">
    <source>
        <dbReference type="PROSITE" id="PS50931"/>
    </source>
</evidence>
<dbReference type="GO" id="GO:2000142">
    <property type="term" value="P:regulation of DNA-templated transcription initiation"/>
    <property type="evidence" value="ECO:0007669"/>
    <property type="project" value="TreeGrafter"/>
</dbReference>
<dbReference type="PROSITE" id="PS50931">
    <property type="entry name" value="HTH_LYSR"/>
    <property type="match status" value="1"/>
</dbReference>
<dbReference type="EMBL" id="BNCK01000008">
    <property type="protein sequence ID" value="GHG00824.1"/>
    <property type="molecule type" value="Genomic_DNA"/>
</dbReference>
<name>A0A919BPB2_9GAMM</name>
<dbReference type="SUPFAM" id="SSF46785">
    <property type="entry name" value="Winged helix' DNA-binding domain"/>
    <property type="match status" value="1"/>
</dbReference>
<dbReference type="GO" id="GO:0003677">
    <property type="term" value="F:DNA binding"/>
    <property type="evidence" value="ECO:0007669"/>
    <property type="project" value="UniProtKB-KW"/>
</dbReference>
<dbReference type="GO" id="GO:0003700">
    <property type="term" value="F:DNA-binding transcription factor activity"/>
    <property type="evidence" value="ECO:0007669"/>
    <property type="project" value="InterPro"/>
</dbReference>
<dbReference type="Gene3D" id="3.40.190.290">
    <property type="match status" value="1"/>
</dbReference>
<dbReference type="PANTHER" id="PTHR30293:SF2">
    <property type="entry name" value="TRANSCRIPTIONAL ACTIVATOR PROTEIN NHAR"/>
    <property type="match status" value="1"/>
</dbReference>
<evidence type="ECO:0000313" key="8">
    <source>
        <dbReference type="Proteomes" id="UP000623842"/>
    </source>
</evidence>
<reference evidence="7" key="2">
    <citation type="submission" date="2020-09" db="EMBL/GenBank/DDBJ databases">
        <authorList>
            <person name="Sun Q."/>
            <person name="Kim S."/>
        </authorList>
    </citation>
    <scope>NUCLEOTIDE SEQUENCE</scope>
    <source>
        <strain evidence="7">KCTC 42731</strain>
    </source>
</reference>
<dbReference type="PANTHER" id="PTHR30293">
    <property type="entry name" value="TRANSCRIPTIONAL REGULATORY PROTEIN NAC-RELATED"/>
    <property type="match status" value="1"/>
</dbReference>
<keyword evidence="3" id="KW-0238">DNA-binding</keyword>
<keyword evidence="5" id="KW-0804">Transcription</keyword>
<dbReference type="InterPro" id="IPR036390">
    <property type="entry name" value="WH_DNA-bd_sf"/>
</dbReference>
<proteinExistence type="inferred from homology"/>
<evidence type="ECO:0000256" key="5">
    <source>
        <dbReference type="ARBA" id="ARBA00023163"/>
    </source>
</evidence>
<comment type="similarity">
    <text evidence="1">Belongs to the LysR transcriptional regulatory family.</text>
</comment>
<protein>
    <submittedName>
        <fullName evidence="7">Transcriptional activator NhaR</fullName>
    </submittedName>
</protein>
<sequence>MFININYNHLYYFWVCATEGGVSKAAEVLHLTPQTVSAQISSLEQRLGHKLFEKSGRTLKLTEFGAVTKTYADDIFSKAHEWLNTAVTGEHNATAICRVGVTDGLPKSLVSKWLSPMLQVNSSVRLDCEDGSIDDLLLLLSRHKLDLILTDIPLSPDFHDLAECQKIGKSAMGIFAEEKTADALAAQFPQSLHQQKMVMPGTATPISIQLEHWFNLNAIQPQVTVYATDIALMKTLGRDGFGLFAAPLIVEQEIKSQFHVKRIGVAEKVFQEYFLITPRRSIVHPAVTEIVKSASKLSK</sequence>
<evidence type="ECO:0000256" key="4">
    <source>
        <dbReference type="ARBA" id="ARBA00023159"/>
    </source>
</evidence>
<dbReference type="Pfam" id="PF00126">
    <property type="entry name" value="HTH_1"/>
    <property type="match status" value="1"/>
</dbReference>
<accession>A0A919BPB2</accession>
<keyword evidence="2" id="KW-0805">Transcription regulation</keyword>
<dbReference type="InterPro" id="IPR000847">
    <property type="entry name" value="LysR_HTH_N"/>
</dbReference>
<comment type="caution">
    <text evidence="7">The sequence shown here is derived from an EMBL/GenBank/DDBJ whole genome shotgun (WGS) entry which is preliminary data.</text>
</comment>
<keyword evidence="8" id="KW-1185">Reference proteome</keyword>
<evidence type="ECO:0000256" key="2">
    <source>
        <dbReference type="ARBA" id="ARBA00023015"/>
    </source>
</evidence>
<evidence type="ECO:0000313" key="7">
    <source>
        <dbReference type="EMBL" id="GHG00824.1"/>
    </source>
</evidence>
<dbReference type="InterPro" id="IPR036388">
    <property type="entry name" value="WH-like_DNA-bd_sf"/>
</dbReference>
<reference evidence="7" key="1">
    <citation type="journal article" date="2014" name="Int. J. Syst. Evol. Microbiol.">
        <title>Complete genome sequence of Corynebacterium casei LMG S-19264T (=DSM 44701T), isolated from a smear-ripened cheese.</title>
        <authorList>
            <consortium name="US DOE Joint Genome Institute (JGI-PGF)"/>
            <person name="Walter F."/>
            <person name="Albersmeier A."/>
            <person name="Kalinowski J."/>
            <person name="Ruckert C."/>
        </authorList>
    </citation>
    <scope>NUCLEOTIDE SEQUENCE</scope>
    <source>
        <strain evidence="7">KCTC 42731</strain>
    </source>
</reference>
<dbReference type="SUPFAM" id="SSF53850">
    <property type="entry name" value="Periplasmic binding protein-like II"/>
    <property type="match status" value="1"/>
</dbReference>
<feature type="domain" description="HTH lysR-type" evidence="6">
    <location>
        <begin position="5"/>
        <end position="62"/>
    </location>
</feature>
<organism evidence="7 8">
    <name type="scientific">Thalassotalea marina</name>
    <dbReference type="NCBI Taxonomy" id="1673741"/>
    <lineage>
        <taxon>Bacteria</taxon>
        <taxon>Pseudomonadati</taxon>
        <taxon>Pseudomonadota</taxon>
        <taxon>Gammaproteobacteria</taxon>
        <taxon>Alteromonadales</taxon>
        <taxon>Colwelliaceae</taxon>
        <taxon>Thalassotalea</taxon>
    </lineage>
</organism>
<gene>
    <name evidence="7" type="primary">nhaR</name>
    <name evidence="7" type="ORF">GCM10017161_31660</name>
</gene>
<keyword evidence="4" id="KW-0010">Activator</keyword>
<dbReference type="AlphaFoldDB" id="A0A919BPB2"/>
<dbReference type="RefSeq" id="WP_189772624.1">
    <property type="nucleotide sequence ID" value="NZ_BNCK01000008.1"/>
</dbReference>
<dbReference type="Gene3D" id="1.10.10.10">
    <property type="entry name" value="Winged helix-like DNA-binding domain superfamily/Winged helix DNA-binding domain"/>
    <property type="match status" value="1"/>
</dbReference>
<dbReference type="NCBIfam" id="NF008284">
    <property type="entry name" value="PRK11062.1"/>
    <property type="match status" value="1"/>
</dbReference>
<dbReference type="Proteomes" id="UP000623842">
    <property type="component" value="Unassembled WGS sequence"/>
</dbReference>
<dbReference type="InterPro" id="IPR005119">
    <property type="entry name" value="LysR_subst-bd"/>
</dbReference>
<evidence type="ECO:0000256" key="3">
    <source>
        <dbReference type="ARBA" id="ARBA00023125"/>
    </source>
</evidence>